<dbReference type="GO" id="GO:0016607">
    <property type="term" value="C:nuclear speck"/>
    <property type="evidence" value="ECO:0007669"/>
    <property type="project" value="UniProtKB-SubCell"/>
</dbReference>
<organism evidence="13 14">
    <name type="scientific">Canis lupus familiaris</name>
    <name type="common">Dog</name>
    <name type="synonym">Canis familiaris</name>
    <dbReference type="NCBI Taxonomy" id="9615"/>
    <lineage>
        <taxon>Eukaryota</taxon>
        <taxon>Metazoa</taxon>
        <taxon>Chordata</taxon>
        <taxon>Craniata</taxon>
        <taxon>Vertebrata</taxon>
        <taxon>Euteleostomi</taxon>
        <taxon>Mammalia</taxon>
        <taxon>Eutheria</taxon>
        <taxon>Laurasiatheria</taxon>
        <taxon>Carnivora</taxon>
        <taxon>Caniformia</taxon>
        <taxon>Canidae</taxon>
        <taxon>Canis</taxon>
    </lineage>
</organism>
<keyword evidence="4" id="KW-0677">Repeat</keyword>
<feature type="compositionally biased region" description="Basic and acidic residues" evidence="10">
    <location>
        <begin position="358"/>
        <end position="368"/>
    </location>
</feature>
<evidence type="ECO:0000256" key="10">
    <source>
        <dbReference type="SAM" id="MobiDB-lite"/>
    </source>
</evidence>
<evidence type="ECO:0000256" key="4">
    <source>
        <dbReference type="ARBA" id="ARBA00022737"/>
    </source>
</evidence>
<evidence type="ECO:0000256" key="2">
    <source>
        <dbReference type="ARBA" id="ARBA00004642"/>
    </source>
</evidence>
<dbReference type="GO" id="GO:0006357">
    <property type="term" value="P:regulation of transcription by RNA polymerase II"/>
    <property type="evidence" value="ECO:0007669"/>
    <property type="project" value="InterPro"/>
</dbReference>
<feature type="domain" description="Cyclin C-terminal" evidence="12">
    <location>
        <begin position="196"/>
        <end position="334"/>
    </location>
</feature>
<keyword evidence="5" id="KW-0805">Transcription regulation</keyword>
<evidence type="ECO:0000313" key="13">
    <source>
        <dbReference type="Ensembl" id="ENSCAFP00000072223.1"/>
    </source>
</evidence>
<evidence type="ECO:0000259" key="11">
    <source>
        <dbReference type="SMART" id="SM00385"/>
    </source>
</evidence>
<evidence type="ECO:0000256" key="6">
    <source>
        <dbReference type="ARBA" id="ARBA00023127"/>
    </source>
</evidence>
<dbReference type="InterPro" id="IPR043198">
    <property type="entry name" value="Cyclin/Ssn8"/>
</dbReference>
<dbReference type="InterPro" id="IPR004367">
    <property type="entry name" value="Cyclin_C-dom"/>
</dbReference>
<dbReference type="CDD" id="cd20590">
    <property type="entry name" value="CYCLIN_CCNL2_rpt1"/>
    <property type="match status" value="1"/>
</dbReference>
<reference evidence="13 14" key="1">
    <citation type="journal article" date="2005" name="Nature">
        <title>Genome sequence, comparative analysis and haplotype structure of the domestic dog.</title>
        <authorList>
            <consortium name="Broad Sequencing Platform"/>
            <person name="Lindblad-Toh K."/>
            <person name="Wade C.M."/>
            <person name="Mikkelsen T.S."/>
            <person name="Karlsson E.K."/>
            <person name="Jaffe D.B."/>
            <person name="Kamal M."/>
            <person name="Clamp M."/>
            <person name="Chang J.L."/>
            <person name="Kulbokas E.J. III"/>
            <person name="Zody M.C."/>
            <person name="Mauceli E."/>
            <person name="Xie X."/>
            <person name="Breen M."/>
            <person name="Wayne R.K."/>
            <person name="Ostrander E.A."/>
            <person name="Ponting C.P."/>
            <person name="Galibert F."/>
            <person name="Smith D.R."/>
            <person name="DeJong P.J."/>
            <person name="Kirkness E."/>
            <person name="Alvarez P."/>
            <person name="Biagi T."/>
            <person name="Brockman W."/>
            <person name="Butler J."/>
            <person name="Chin C.W."/>
            <person name="Cook A."/>
            <person name="Cuff J."/>
            <person name="Daly M.J."/>
            <person name="DeCaprio D."/>
            <person name="Gnerre S."/>
            <person name="Grabherr M."/>
            <person name="Kellis M."/>
            <person name="Kleber M."/>
            <person name="Bardeleben C."/>
            <person name="Goodstadt L."/>
            <person name="Heger A."/>
            <person name="Hitte C."/>
            <person name="Kim L."/>
            <person name="Koepfli K.P."/>
            <person name="Parker H.G."/>
            <person name="Pollinger J.P."/>
            <person name="Searle S.M."/>
            <person name="Sutter N.B."/>
            <person name="Thomas R."/>
            <person name="Webber C."/>
            <person name="Baldwin J."/>
            <person name="Abebe A."/>
            <person name="Abouelleil A."/>
            <person name="Aftuck L."/>
            <person name="Ait-Zahra M."/>
            <person name="Aldredge T."/>
            <person name="Allen N."/>
            <person name="An P."/>
            <person name="Anderson S."/>
            <person name="Antoine C."/>
            <person name="Arachchi H."/>
            <person name="Aslam A."/>
            <person name="Ayotte L."/>
            <person name="Bachantsang P."/>
            <person name="Barry A."/>
            <person name="Bayul T."/>
            <person name="Benamara M."/>
            <person name="Berlin A."/>
            <person name="Bessette D."/>
            <person name="Blitshteyn B."/>
            <person name="Bloom T."/>
            <person name="Blye J."/>
            <person name="Boguslavskiy L."/>
            <person name="Bonnet C."/>
            <person name="Boukhgalter B."/>
            <person name="Brown A."/>
            <person name="Cahill P."/>
            <person name="Calixte N."/>
            <person name="Camarata J."/>
            <person name="Cheshatsang Y."/>
            <person name="Chu J."/>
            <person name="Citroen M."/>
            <person name="Collymore A."/>
            <person name="Cooke P."/>
            <person name="Dawoe T."/>
            <person name="Daza R."/>
            <person name="Decktor K."/>
            <person name="DeGray S."/>
            <person name="Dhargay N."/>
            <person name="Dooley K."/>
            <person name="Dooley K."/>
            <person name="Dorje P."/>
            <person name="Dorjee K."/>
            <person name="Dorris L."/>
            <person name="Duffey N."/>
            <person name="Dupes A."/>
            <person name="Egbiremolen O."/>
            <person name="Elong R."/>
            <person name="Falk J."/>
            <person name="Farina A."/>
            <person name="Faro S."/>
            <person name="Ferguson D."/>
            <person name="Ferreira P."/>
            <person name="Fisher S."/>
            <person name="FitzGerald M."/>
            <person name="Foley K."/>
            <person name="Foley C."/>
            <person name="Franke A."/>
            <person name="Friedrich D."/>
            <person name="Gage D."/>
            <person name="Garber M."/>
            <person name="Gearin G."/>
            <person name="Giannoukos G."/>
            <person name="Goode T."/>
            <person name="Goyette A."/>
            <person name="Graham J."/>
            <person name="Grandbois E."/>
            <person name="Gyaltsen K."/>
            <person name="Hafez N."/>
            <person name="Hagopian D."/>
            <person name="Hagos B."/>
            <person name="Hall J."/>
            <person name="Healy C."/>
            <person name="Hegarty R."/>
            <person name="Honan T."/>
            <person name="Horn A."/>
            <person name="Houde N."/>
            <person name="Hughes L."/>
            <person name="Hunnicutt L."/>
            <person name="Husby M."/>
            <person name="Jester B."/>
            <person name="Jones C."/>
            <person name="Kamat A."/>
            <person name="Kanga B."/>
            <person name="Kells C."/>
            <person name="Khazanovich D."/>
            <person name="Kieu A.C."/>
            <person name="Kisner P."/>
            <person name="Kumar M."/>
            <person name="Lance K."/>
            <person name="Landers T."/>
            <person name="Lara M."/>
            <person name="Lee W."/>
            <person name="Leger J.P."/>
            <person name="Lennon N."/>
            <person name="Leuper L."/>
            <person name="LeVine S."/>
            <person name="Liu J."/>
            <person name="Liu X."/>
            <person name="Lokyitsang Y."/>
            <person name="Lokyitsang T."/>
            <person name="Lui A."/>
            <person name="Macdonald J."/>
            <person name="Major J."/>
            <person name="Marabella R."/>
            <person name="Maru K."/>
            <person name="Matthews C."/>
            <person name="McDonough S."/>
            <person name="Mehta T."/>
            <person name="Meldrim J."/>
            <person name="Melnikov A."/>
            <person name="Meneus L."/>
            <person name="Mihalev A."/>
            <person name="Mihova T."/>
            <person name="Miller K."/>
            <person name="Mittelman R."/>
            <person name="Mlenga V."/>
            <person name="Mulrain L."/>
            <person name="Munson G."/>
            <person name="Navidi A."/>
            <person name="Naylor J."/>
            <person name="Nguyen T."/>
            <person name="Nguyen N."/>
            <person name="Nguyen C."/>
            <person name="Nguyen T."/>
            <person name="Nicol R."/>
            <person name="Norbu N."/>
            <person name="Norbu C."/>
            <person name="Novod N."/>
            <person name="Nyima T."/>
            <person name="Olandt P."/>
            <person name="O'Neill B."/>
            <person name="O'Neill K."/>
            <person name="Osman S."/>
            <person name="Oyono L."/>
            <person name="Patti C."/>
            <person name="Perrin D."/>
            <person name="Phunkhang P."/>
            <person name="Pierre F."/>
            <person name="Priest M."/>
            <person name="Rachupka A."/>
            <person name="Raghuraman S."/>
            <person name="Rameau R."/>
            <person name="Ray V."/>
            <person name="Raymond C."/>
            <person name="Rege F."/>
            <person name="Rise C."/>
            <person name="Rogers J."/>
            <person name="Rogov P."/>
            <person name="Sahalie J."/>
            <person name="Settipalli S."/>
            <person name="Sharpe T."/>
            <person name="Shea T."/>
            <person name="Sheehan M."/>
            <person name="Sherpa N."/>
            <person name="Shi J."/>
            <person name="Shih D."/>
            <person name="Sloan J."/>
            <person name="Smith C."/>
            <person name="Sparrow T."/>
            <person name="Stalker J."/>
            <person name="Stange-Thomann N."/>
            <person name="Stavropoulos S."/>
            <person name="Stone C."/>
            <person name="Stone S."/>
            <person name="Sykes S."/>
            <person name="Tchuinga P."/>
            <person name="Tenzing P."/>
            <person name="Tesfaye S."/>
            <person name="Thoulutsang D."/>
            <person name="Thoulutsang Y."/>
            <person name="Topham K."/>
            <person name="Topping I."/>
            <person name="Tsamla T."/>
            <person name="Vassiliev H."/>
            <person name="Venkataraman V."/>
            <person name="Vo A."/>
            <person name="Wangchuk T."/>
            <person name="Wangdi T."/>
            <person name="Weiand M."/>
            <person name="Wilkinson J."/>
            <person name="Wilson A."/>
            <person name="Yadav S."/>
            <person name="Yang S."/>
            <person name="Yang X."/>
            <person name="Young G."/>
            <person name="Yu Q."/>
            <person name="Zainoun J."/>
            <person name="Zembek L."/>
            <person name="Zimmer A."/>
            <person name="Lander E.S."/>
        </authorList>
    </citation>
    <scope>NUCLEOTIDE SEQUENCE [LARGE SCALE GENOMIC DNA]</scope>
    <source>
        <strain evidence="13">Boxer</strain>
    </source>
</reference>
<feature type="domain" description="Cyclin-like" evidence="11">
    <location>
        <begin position="200"/>
        <end position="284"/>
    </location>
</feature>
<evidence type="ECO:0000256" key="9">
    <source>
        <dbReference type="RuleBase" id="RU000383"/>
    </source>
</evidence>
<dbReference type="Proteomes" id="UP000002254">
    <property type="component" value="Chromosome 5"/>
</dbReference>
<proteinExistence type="inferred from homology"/>
<feature type="compositionally biased region" description="Polar residues" evidence="10">
    <location>
        <begin position="319"/>
        <end position="330"/>
    </location>
</feature>
<keyword evidence="6 9" id="KW-0195">Cyclin</keyword>
<dbReference type="SUPFAM" id="SSF47954">
    <property type="entry name" value="Cyclin-like"/>
    <property type="match status" value="2"/>
</dbReference>
<feature type="region of interest" description="Disordered" evidence="10">
    <location>
        <begin position="313"/>
        <end position="442"/>
    </location>
</feature>
<feature type="domain" description="Cyclin-like" evidence="11">
    <location>
        <begin position="85"/>
        <end position="187"/>
    </location>
</feature>
<dbReference type="InterPro" id="IPR013763">
    <property type="entry name" value="Cyclin-like_dom"/>
</dbReference>
<dbReference type="Pfam" id="PF21797">
    <property type="entry name" value="CycT2-like_C"/>
    <property type="match status" value="1"/>
</dbReference>
<dbReference type="PIRSF" id="PIRSF036580">
    <property type="entry name" value="Cyclin_L"/>
    <property type="match status" value="1"/>
</dbReference>
<dbReference type="InterPro" id="IPR036915">
    <property type="entry name" value="Cyclin-like_sf"/>
</dbReference>
<dbReference type="FunFam" id="1.10.472.10:FF:000014">
    <property type="entry name" value="cyclin-L1 isoform X1"/>
    <property type="match status" value="1"/>
</dbReference>
<gene>
    <name evidence="13" type="primary">CCNL2</name>
</gene>
<dbReference type="FunFam" id="1.10.472.10:FF:000016">
    <property type="entry name" value="cyclin-L1 isoform X1"/>
    <property type="match status" value="1"/>
</dbReference>
<keyword evidence="8" id="KW-0539">Nucleus</keyword>
<dbReference type="PANTHER" id="PTHR10026">
    <property type="entry name" value="CYCLIN"/>
    <property type="match status" value="1"/>
</dbReference>
<evidence type="ECO:0000259" key="12">
    <source>
        <dbReference type="SMART" id="SM01332"/>
    </source>
</evidence>
<feature type="compositionally biased region" description="Low complexity" evidence="10">
    <location>
        <begin position="388"/>
        <end position="400"/>
    </location>
</feature>
<dbReference type="SMART" id="SM00385">
    <property type="entry name" value="CYCLIN"/>
    <property type="match status" value="2"/>
</dbReference>
<dbReference type="GO" id="GO:0016538">
    <property type="term" value="F:cyclin-dependent protein serine/threonine kinase regulator activity"/>
    <property type="evidence" value="ECO:0007669"/>
    <property type="project" value="InterPro"/>
</dbReference>
<protein>
    <submittedName>
        <fullName evidence="13">Cyclin L2</fullName>
    </submittedName>
</protein>
<dbReference type="InterPro" id="IPR006671">
    <property type="entry name" value="Cyclin_N"/>
</dbReference>
<reference evidence="13" key="2">
    <citation type="submission" date="2025-08" db="UniProtKB">
        <authorList>
            <consortium name="Ensembl"/>
        </authorList>
    </citation>
    <scope>IDENTIFICATION</scope>
</reference>
<dbReference type="Gene3D" id="1.10.472.10">
    <property type="entry name" value="Cyclin-like"/>
    <property type="match status" value="2"/>
</dbReference>
<dbReference type="Ensembl" id="ENSCAFT00000101640.1">
    <property type="protein sequence ID" value="ENSCAFP00000072223.1"/>
    <property type="gene ID" value="ENSCAFG00000019264.5"/>
</dbReference>
<feature type="compositionally biased region" description="Low complexity" evidence="10">
    <location>
        <begin position="409"/>
        <end position="431"/>
    </location>
</feature>
<dbReference type="SMART" id="SM01332">
    <property type="entry name" value="Cyclin_C"/>
    <property type="match status" value="1"/>
</dbReference>
<evidence type="ECO:0000256" key="3">
    <source>
        <dbReference type="ARBA" id="ARBA00010589"/>
    </source>
</evidence>
<dbReference type="OrthoDB" id="10264655at2759"/>
<evidence type="ECO:0000256" key="7">
    <source>
        <dbReference type="ARBA" id="ARBA00023163"/>
    </source>
</evidence>
<dbReference type="AlphaFoldDB" id="A0A8P0PMP1"/>
<comment type="similarity">
    <text evidence="3">Belongs to the cyclin family. Cyclin L subfamily.</text>
</comment>
<evidence type="ECO:0000256" key="5">
    <source>
        <dbReference type="ARBA" id="ARBA00023015"/>
    </source>
</evidence>
<evidence type="ECO:0000256" key="1">
    <source>
        <dbReference type="ARBA" id="ARBA00004324"/>
    </source>
</evidence>
<evidence type="ECO:0000256" key="8">
    <source>
        <dbReference type="ARBA" id="ARBA00023242"/>
    </source>
</evidence>
<dbReference type="Pfam" id="PF00134">
    <property type="entry name" value="Cyclin_N"/>
    <property type="match status" value="1"/>
</dbReference>
<sequence length="514" mass="56376">MAAAAATVAAGAPGPAAPAAAACTPGSGSAGPGAQGMLIGDRLYSGVLITLENCLLPDDKLRFTPSMSSGLDTDTETDLRVVGCELIQAAGILLRLPQVAMATGQVLFQRFFYTKSFVKHSMEHVSMACVHLASKIEEAPRRIRDVINVFHRLRHLREKKKPVPLLLDQDYVNLKNQIIKAERRVLKELGFCVHVKHPHKIIVMYLQVLECERNQHLVQTSWNYMNDSLRTDVFVRFQPESIACACIYLAARTLEIPLPNRPHWFLLFGATEEEIQEICLKILQLYTRKKVDLTHLESEVEKRRHAIEEAKAQARGLLPTSTQALDNASGFSPAPKLESPKEGKGNKASPLSVRNAKRKTDGVKKIKADSPVNGLPKGRGSRSRSGSREQSYSRSPSRSASPKRRKSDSGSTSGGSKSQSRSRSRSDSPPRQAHRGAPYKGSKDIRKVQKCVVCSACSFLCTPCSPGSRLIECWTALPPRLVMSLSHVCCPTNATFWALTEGGSGKDKMVLQSS</sequence>
<dbReference type="CDD" id="cd20593">
    <property type="entry name" value="CYCLIN_CCNL2_rpt2"/>
    <property type="match status" value="1"/>
</dbReference>
<accession>A0A8P0PMP1</accession>
<keyword evidence="7" id="KW-0804">Transcription</keyword>
<evidence type="ECO:0000313" key="14">
    <source>
        <dbReference type="Proteomes" id="UP000002254"/>
    </source>
</evidence>
<name>A0A8P0PMP1_CANLF</name>
<comment type="subcellular location">
    <subcellularLocation>
        <location evidence="1">Nucleus speckle</location>
    </subcellularLocation>
    <subcellularLocation>
        <location evidence="2">Nucleus</location>
        <location evidence="2">Nucleoplasm</location>
    </subcellularLocation>
</comment>